<organism evidence="2 3">
    <name type="scientific">Solirubrobacter pauli</name>
    <dbReference type="NCBI Taxonomy" id="166793"/>
    <lineage>
        <taxon>Bacteria</taxon>
        <taxon>Bacillati</taxon>
        <taxon>Actinomycetota</taxon>
        <taxon>Thermoleophilia</taxon>
        <taxon>Solirubrobacterales</taxon>
        <taxon>Solirubrobacteraceae</taxon>
        <taxon>Solirubrobacter</taxon>
    </lineage>
</organism>
<keyword evidence="1" id="KW-0472">Membrane</keyword>
<dbReference type="Proteomes" id="UP000278962">
    <property type="component" value="Unassembled WGS sequence"/>
</dbReference>
<proteinExistence type="predicted"/>
<feature type="transmembrane region" description="Helical" evidence="1">
    <location>
        <begin position="12"/>
        <end position="36"/>
    </location>
</feature>
<dbReference type="RefSeq" id="WP_121249390.1">
    <property type="nucleotide sequence ID" value="NZ_RBIL01000001.1"/>
</dbReference>
<protein>
    <submittedName>
        <fullName evidence="2">Uncharacterized protein</fullName>
    </submittedName>
</protein>
<accession>A0A660LCM4</accession>
<name>A0A660LCM4_9ACTN</name>
<reference evidence="2 3" key="1">
    <citation type="submission" date="2018-10" db="EMBL/GenBank/DDBJ databases">
        <title>Genomic Encyclopedia of Archaeal and Bacterial Type Strains, Phase II (KMG-II): from individual species to whole genera.</title>
        <authorList>
            <person name="Goeker M."/>
        </authorList>
    </citation>
    <scope>NUCLEOTIDE SEQUENCE [LARGE SCALE GENOMIC DNA]</scope>
    <source>
        <strain evidence="2 3">DSM 14954</strain>
    </source>
</reference>
<evidence type="ECO:0000313" key="3">
    <source>
        <dbReference type="Proteomes" id="UP000278962"/>
    </source>
</evidence>
<dbReference type="EMBL" id="RBIL01000001">
    <property type="protein sequence ID" value="RKQ91620.1"/>
    <property type="molecule type" value="Genomic_DNA"/>
</dbReference>
<sequence length="60" mass="6408">MLLLADAALSVTLVSLAIWVVLFPVLVQGAIAYAIVLARGEKRENDEYKAAHGYGPADHS</sequence>
<evidence type="ECO:0000256" key="1">
    <source>
        <dbReference type="SAM" id="Phobius"/>
    </source>
</evidence>
<keyword evidence="1" id="KW-1133">Transmembrane helix</keyword>
<keyword evidence="3" id="KW-1185">Reference proteome</keyword>
<evidence type="ECO:0000313" key="2">
    <source>
        <dbReference type="EMBL" id="RKQ91620.1"/>
    </source>
</evidence>
<comment type="caution">
    <text evidence="2">The sequence shown here is derived from an EMBL/GenBank/DDBJ whole genome shotgun (WGS) entry which is preliminary data.</text>
</comment>
<keyword evidence="1" id="KW-0812">Transmembrane</keyword>
<gene>
    <name evidence="2" type="ORF">C8N24_1443</name>
</gene>
<dbReference type="AlphaFoldDB" id="A0A660LCM4"/>
<dbReference type="OrthoDB" id="5245100at2"/>